<dbReference type="GO" id="GO:0022857">
    <property type="term" value="F:transmembrane transporter activity"/>
    <property type="evidence" value="ECO:0007669"/>
    <property type="project" value="UniProtKB-ARBA"/>
</dbReference>
<name>A0AAP5TF15_9LACO</name>
<dbReference type="GO" id="GO:0005524">
    <property type="term" value="F:ATP binding"/>
    <property type="evidence" value="ECO:0007669"/>
    <property type="project" value="UniProtKB-KW"/>
</dbReference>
<evidence type="ECO:0000256" key="5">
    <source>
        <dbReference type="ARBA" id="ARBA00022970"/>
    </source>
</evidence>
<comment type="caution">
    <text evidence="7">The sequence shown here is derived from an EMBL/GenBank/DDBJ whole genome shotgun (WGS) entry which is preliminary data.</text>
</comment>
<dbReference type="EMBL" id="LXND01000043">
    <property type="protein sequence ID" value="OAD64128.1"/>
    <property type="molecule type" value="Genomic_DNA"/>
</dbReference>
<dbReference type="CDD" id="cd03255">
    <property type="entry name" value="ABC_MJ0796_LolCDE_FtsE"/>
    <property type="match status" value="1"/>
</dbReference>
<dbReference type="PANTHER" id="PTHR42798">
    <property type="entry name" value="LIPOPROTEIN-RELEASING SYSTEM ATP-BINDING PROTEIN LOLD"/>
    <property type="match status" value="1"/>
</dbReference>
<dbReference type="PANTHER" id="PTHR42798:SF7">
    <property type="entry name" value="ALPHA-D-RIBOSE 1-METHYLPHOSPHONATE 5-TRIPHOSPHATE SYNTHASE SUBUNIT PHNL"/>
    <property type="match status" value="1"/>
</dbReference>
<keyword evidence="2" id="KW-0813">Transport</keyword>
<dbReference type="InterPro" id="IPR003593">
    <property type="entry name" value="AAA+_ATPase"/>
</dbReference>
<dbReference type="GO" id="GO:0006865">
    <property type="term" value="P:amino acid transport"/>
    <property type="evidence" value="ECO:0007669"/>
    <property type="project" value="UniProtKB-KW"/>
</dbReference>
<dbReference type="Proteomes" id="UP000077280">
    <property type="component" value="Unassembled WGS sequence"/>
</dbReference>
<dbReference type="GO" id="GO:0098796">
    <property type="term" value="C:membrane protein complex"/>
    <property type="evidence" value="ECO:0007669"/>
    <property type="project" value="UniProtKB-ARBA"/>
</dbReference>
<organism evidence="7 10">
    <name type="scientific">Pediococcus parvulus</name>
    <dbReference type="NCBI Taxonomy" id="54062"/>
    <lineage>
        <taxon>Bacteria</taxon>
        <taxon>Bacillati</taxon>
        <taxon>Bacillota</taxon>
        <taxon>Bacilli</taxon>
        <taxon>Lactobacillales</taxon>
        <taxon>Lactobacillaceae</taxon>
        <taxon>Pediococcus</taxon>
    </lineage>
</organism>
<dbReference type="AlphaFoldDB" id="A0AAP5TF15"/>
<sequence length="223" mass="24803">MVKPVVVLKNIEKIYKDGDKKIKPLKGISIKINGGDYVSLMGPSGSGKTTLINIIGLLDADYGGNYELNGIDTRKQNDEELSKLRSEYIGFVFQDFNLINEYSVIENIKLPLMYSQKKVADTYIRKITEQVGIANKLDMYPQNLSGGQQQRVAIARALVNKPKIVIADEPTGALDAKTRSEILHLLSVLNSKGITVLVVTHDDYVAKQAKTHYEIHKGNIKKT</sequence>
<dbReference type="PROSITE" id="PS50893">
    <property type="entry name" value="ABC_TRANSPORTER_2"/>
    <property type="match status" value="1"/>
</dbReference>
<dbReference type="GO" id="GO:0016887">
    <property type="term" value="F:ATP hydrolysis activity"/>
    <property type="evidence" value="ECO:0007669"/>
    <property type="project" value="InterPro"/>
</dbReference>
<dbReference type="InterPro" id="IPR017911">
    <property type="entry name" value="MacB-like_ATP-bd"/>
</dbReference>
<dbReference type="EMBL" id="WERX01000018">
    <property type="protein sequence ID" value="MDV7694542.1"/>
    <property type="molecule type" value="Genomic_DNA"/>
</dbReference>
<protein>
    <submittedName>
        <fullName evidence="8">ABC transporter ATP-binding protein</fullName>
    </submittedName>
    <submittedName>
        <fullName evidence="7">ATP-binding cassette domain-containing protein</fullName>
    </submittedName>
</protein>
<keyword evidence="4 7" id="KW-0067">ATP-binding</keyword>
<evidence type="ECO:0000313" key="10">
    <source>
        <dbReference type="Proteomes" id="UP001275867"/>
    </source>
</evidence>
<evidence type="ECO:0000256" key="4">
    <source>
        <dbReference type="ARBA" id="ARBA00022840"/>
    </source>
</evidence>
<dbReference type="FunFam" id="3.40.50.300:FF:000032">
    <property type="entry name" value="Export ABC transporter ATP-binding protein"/>
    <property type="match status" value="1"/>
</dbReference>
<dbReference type="Pfam" id="PF00005">
    <property type="entry name" value="ABC_tran"/>
    <property type="match status" value="1"/>
</dbReference>
<feature type="domain" description="ABC transporter" evidence="6">
    <location>
        <begin position="6"/>
        <end position="223"/>
    </location>
</feature>
<keyword evidence="9" id="KW-1185">Reference proteome</keyword>
<dbReference type="Gene3D" id="3.40.50.300">
    <property type="entry name" value="P-loop containing nucleotide triphosphate hydrolases"/>
    <property type="match status" value="1"/>
</dbReference>
<dbReference type="Proteomes" id="UP001275867">
    <property type="component" value="Unassembled WGS sequence"/>
</dbReference>
<evidence type="ECO:0000259" key="6">
    <source>
        <dbReference type="PROSITE" id="PS50893"/>
    </source>
</evidence>
<reference evidence="8 9" key="1">
    <citation type="submission" date="2016-05" db="EMBL/GenBank/DDBJ databases">
        <title>Draft genome sequence of Pediococcus parvulus 2.6, a probiotic beta-glucan producer strain.</title>
        <authorList>
            <person name="Mohedano M.L."/>
            <person name="Perez-Ramos A."/>
            <person name="Duenas M.T."/>
            <person name="Lamontanara A."/>
            <person name="Orru L."/>
            <person name="Spano G."/>
            <person name="Capozzi V."/>
            <person name="Lopez P."/>
        </authorList>
    </citation>
    <scope>NUCLEOTIDE SEQUENCE [LARGE SCALE GENOMIC DNA]</scope>
    <source>
        <strain evidence="8 9">2.6</strain>
    </source>
</reference>
<dbReference type="SUPFAM" id="SSF52540">
    <property type="entry name" value="P-loop containing nucleoside triphosphate hydrolases"/>
    <property type="match status" value="1"/>
</dbReference>
<evidence type="ECO:0000313" key="7">
    <source>
        <dbReference type="EMBL" id="MDV7694542.1"/>
    </source>
</evidence>
<evidence type="ECO:0000256" key="3">
    <source>
        <dbReference type="ARBA" id="ARBA00022741"/>
    </source>
</evidence>
<evidence type="ECO:0000256" key="2">
    <source>
        <dbReference type="ARBA" id="ARBA00022448"/>
    </source>
</evidence>
<comment type="similarity">
    <text evidence="1">Belongs to the ABC transporter superfamily.</text>
</comment>
<dbReference type="InterPro" id="IPR003439">
    <property type="entry name" value="ABC_transporter-like_ATP-bd"/>
</dbReference>
<dbReference type="InterPro" id="IPR017871">
    <property type="entry name" value="ABC_transporter-like_CS"/>
</dbReference>
<gene>
    <name evidence="8" type="ORF">A7K95_06325</name>
    <name evidence="7" type="ORF">GA842_06565</name>
</gene>
<dbReference type="RefSeq" id="WP_068806282.1">
    <property type="nucleotide sequence ID" value="NZ_LXND01000043.1"/>
</dbReference>
<dbReference type="InterPro" id="IPR027417">
    <property type="entry name" value="P-loop_NTPase"/>
</dbReference>
<evidence type="ECO:0000313" key="9">
    <source>
        <dbReference type="Proteomes" id="UP000077280"/>
    </source>
</evidence>
<evidence type="ECO:0000313" key="8">
    <source>
        <dbReference type="EMBL" id="OAD64128.1"/>
    </source>
</evidence>
<dbReference type="PROSITE" id="PS00211">
    <property type="entry name" value="ABC_TRANSPORTER_1"/>
    <property type="match status" value="1"/>
</dbReference>
<accession>A0AAP5TF15</accession>
<keyword evidence="5" id="KW-0029">Amino-acid transport</keyword>
<proteinExistence type="inferred from homology"/>
<keyword evidence="3" id="KW-0547">Nucleotide-binding</keyword>
<dbReference type="SMART" id="SM00382">
    <property type="entry name" value="AAA"/>
    <property type="match status" value="1"/>
</dbReference>
<evidence type="ECO:0000256" key="1">
    <source>
        <dbReference type="ARBA" id="ARBA00005417"/>
    </source>
</evidence>
<reference evidence="7" key="2">
    <citation type="submission" date="2019-10" db="EMBL/GenBank/DDBJ databases">
        <title>Malate fermentation in French cider.</title>
        <authorList>
            <person name="Cousin F.J."/>
            <person name="Medina Fernandez S."/>
            <person name="Misery B."/>
            <person name="Laplace J.-M."/>
            <person name="Cretenet M."/>
        </authorList>
    </citation>
    <scope>NUCLEOTIDE SEQUENCE</scope>
    <source>
        <strain evidence="7">UCMA15901</strain>
    </source>
</reference>